<gene>
    <name evidence="2" type="primary">RASGRF2_2</name>
    <name evidence="2" type="ORF">XENORESO_010778</name>
</gene>
<keyword evidence="3" id="KW-1185">Reference proteome</keyword>
<dbReference type="Proteomes" id="UP001444071">
    <property type="component" value="Unassembled WGS sequence"/>
</dbReference>
<protein>
    <submittedName>
        <fullName evidence="2">Ras-specific guanine nucleotide-releasing factor 2</fullName>
    </submittedName>
</protein>
<dbReference type="InterPro" id="IPR001849">
    <property type="entry name" value="PH_domain"/>
</dbReference>
<feature type="non-terminal residue" evidence="2">
    <location>
        <position position="1"/>
    </location>
</feature>
<dbReference type="PROSITE" id="PS50003">
    <property type="entry name" value="PH_DOMAIN"/>
    <property type="match status" value="1"/>
</dbReference>
<dbReference type="SUPFAM" id="SSF50729">
    <property type="entry name" value="PH domain-like"/>
    <property type="match status" value="1"/>
</dbReference>
<evidence type="ECO:0000313" key="3">
    <source>
        <dbReference type="Proteomes" id="UP001444071"/>
    </source>
</evidence>
<comment type="caution">
    <text evidence="2">The sequence shown here is derived from an EMBL/GenBank/DDBJ whole genome shotgun (WGS) entry which is preliminary data.</text>
</comment>
<evidence type="ECO:0000313" key="2">
    <source>
        <dbReference type="EMBL" id="MEQ2269838.1"/>
    </source>
</evidence>
<name>A0ABV0WJP1_9TELE</name>
<dbReference type="EMBL" id="JAHRIM010053374">
    <property type="protein sequence ID" value="MEQ2269838.1"/>
    <property type="molecule type" value="Genomic_DNA"/>
</dbReference>
<feature type="domain" description="PH" evidence="1">
    <location>
        <begin position="1"/>
        <end position="37"/>
    </location>
</feature>
<evidence type="ECO:0000259" key="1">
    <source>
        <dbReference type="PROSITE" id="PS50003"/>
    </source>
</evidence>
<organism evidence="2 3">
    <name type="scientific">Xenotaenia resolanae</name>
    <dbReference type="NCBI Taxonomy" id="208358"/>
    <lineage>
        <taxon>Eukaryota</taxon>
        <taxon>Metazoa</taxon>
        <taxon>Chordata</taxon>
        <taxon>Craniata</taxon>
        <taxon>Vertebrata</taxon>
        <taxon>Euteleostomi</taxon>
        <taxon>Actinopterygii</taxon>
        <taxon>Neopterygii</taxon>
        <taxon>Teleostei</taxon>
        <taxon>Neoteleostei</taxon>
        <taxon>Acanthomorphata</taxon>
        <taxon>Ovalentaria</taxon>
        <taxon>Atherinomorphae</taxon>
        <taxon>Cyprinodontiformes</taxon>
        <taxon>Goodeidae</taxon>
        <taxon>Xenotaenia</taxon>
    </lineage>
</organism>
<accession>A0ABV0WJP1</accession>
<reference evidence="2 3" key="1">
    <citation type="submission" date="2021-06" db="EMBL/GenBank/DDBJ databases">
        <authorList>
            <person name="Palmer J.M."/>
        </authorList>
    </citation>
    <scope>NUCLEOTIDE SEQUENCE [LARGE SCALE GENOMIC DNA]</scope>
    <source>
        <strain evidence="2 3">XR_2019</strain>
        <tissue evidence="2">Muscle</tissue>
    </source>
</reference>
<sequence length="53" mass="6242">HYFLVIFGHEGQKPLDLRSEDESDCNEWVECIQQARYSQTNISFMVFFLLISG</sequence>
<proteinExistence type="predicted"/>